<dbReference type="RefSeq" id="XP_038076589.1">
    <property type="nucleotide sequence ID" value="XM_038220661.1"/>
</dbReference>
<dbReference type="OMA" id="IVIEHFT"/>
<feature type="compositionally biased region" description="Basic and acidic residues" evidence="1">
    <location>
        <begin position="71"/>
        <end position="94"/>
    </location>
</feature>
<accession>A0A914BKF1</accession>
<feature type="compositionally biased region" description="Basic residues" evidence="1">
    <location>
        <begin position="170"/>
        <end position="179"/>
    </location>
</feature>
<evidence type="ECO:0000256" key="1">
    <source>
        <dbReference type="SAM" id="MobiDB-lite"/>
    </source>
</evidence>
<feature type="compositionally biased region" description="Low complexity" evidence="1">
    <location>
        <begin position="154"/>
        <end position="169"/>
    </location>
</feature>
<feature type="region of interest" description="Disordered" evidence="1">
    <location>
        <begin position="70"/>
        <end position="116"/>
    </location>
</feature>
<organism evidence="2 3">
    <name type="scientific">Patiria miniata</name>
    <name type="common">Bat star</name>
    <name type="synonym">Asterina miniata</name>
    <dbReference type="NCBI Taxonomy" id="46514"/>
    <lineage>
        <taxon>Eukaryota</taxon>
        <taxon>Metazoa</taxon>
        <taxon>Echinodermata</taxon>
        <taxon>Eleutherozoa</taxon>
        <taxon>Asterozoa</taxon>
        <taxon>Asteroidea</taxon>
        <taxon>Valvatacea</taxon>
        <taxon>Valvatida</taxon>
        <taxon>Asterinidae</taxon>
        <taxon>Patiria</taxon>
    </lineage>
</organism>
<reference evidence="2" key="1">
    <citation type="submission" date="2022-11" db="UniProtKB">
        <authorList>
            <consortium name="EnsemblMetazoa"/>
        </authorList>
    </citation>
    <scope>IDENTIFICATION</scope>
</reference>
<dbReference type="OrthoDB" id="10072469at2759"/>
<dbReference type="GeneID" id="119744625"/>
<feature type="compositionally biased region" description="Basic and acidic residues" evidence="1">
    <location>
        <begin position="204"/>
        <end position="223"/>
    </location>
</feature>
<protein>
    <submittedName>
        <fullName evidence="2">Uncharacterized protein</fullName>
    </submittedName>
</protein>
<dbReference type="EnsemblMetazoa" id="XM_038220661.1">
    <property type="protein sequence ID" value="XP_038076589.1"/>
    <property type="gene ID" value="LOC119744625"/>
</dbReference>
<name>A0A914BKF1_PATMI</name>
<feature type="region of interest" description="Disordered" evidence="1">
    <location>
        <begin position="135"/>
        <end position="314"/>
    </location>
</feature>
<proteinExistence type="predicted"/>
<sequence>MDSSHSSAAPSGRYGGNVMSASRRRKQTRESHLPISCVDSSLQARVVMEQICRERSQIYQQSVVQTVLGQHEGHKKSSDAKPKLKLPNIDDKNHAPSRQLNAGGEREELAKTETLPRNSNIVIEHFTTAYAEPLPHAARRPGGSNRIFQNSVPSCSSASSSAGRASAGMSHHHAQRRPRAAVYKNGAVLRAQPTTDRSPNDALTRLEEYKTNPRRREVRRRYTPDTVVPRRARSQSSGRGMTNPPALQTRKRRGSNLDAGRSQSDQDIPSAEARHKTQPNLQHKTRHISKSQDSLHQPMDSQDPGPSQTSLGPSDWQLAREKSFEITFPGYDTRFVDLPDPNTLIEQGELSDIDRRVQSQIHASSVEKCRRWLNKWVLTT</sequence>
<feature type="region of interest" description="Disordered" evidence="1">
    <location>
        <begin position="1"/>
        <end position="33"/>
    </location>
</feature>
<evidence type="ECO:0000313" key="3">
    <source>
        <dbReference type="Proteomes" id="UP000887568"/>
    </source>
</evidence>
<keyword evidence="3" id="KW-1185">Reference proteome</keyword>
<dbReference type="AlphaFoldDB" id="A0A914BKF1"/>
<dbReference type="Proteomes" id="UP000887568">
    <property type="component" value="Unplaced"/>
</dbReference>
<evidence type="ECO:0000313" key="2">
    <source>
        <dbReference type="EnsemblMetazoa" id="XP_038076589.1"/>
    </source>
</evidence>